<evidence type="ECO:0000256" key="1">
    <source>
        <dbReference type="SAM" id="SignalP"/>
    </source>
</evidence>
<accession>F9WVW1</accession>
<feature type="chain" id="PRO_5003391057" evidence="1">
    <location>
        <begin position="21"/>
        <end position="250"/>
    </location>
</feature>
<dbReference type="EMBL" id="CAEX01008162">
    <property type="protein sequence ID" value="CCD21723.1"/>
    <property type="molecule type" value="Genomic_DNA"/>
</dbReference>
<reference evidence="2 3" key="1">
    <citation type="journal article" date="2012" name="Proc. Natl. Acad. Sci. U.S.A.">
        <title>Antigenic diversity is generated by distinct evolutionary mechanisms in African trypanosome species.</title>
        <authorList>
            <person name="Jackson A.P."/>
            <person name="Berry A."/>
            <person name="Aslett M."/>
            <person name="Allison H.C."/>
            <person name="Burton P."/>
            <person name="Vavrova-Anderson J."/>
            <person name="Brown R."/>
            <person name="Browne H."/>
            <person name="Corton N."/>
            <person name="Hauser H."/>
            <person name="Gamble J."/>
            <person name="Gilderthorp R."/>
            <person name="Marcello L."/>
            <person name="McQuillan J."/>
            <person name="Otto T.D."/>
            <person name="Quail M.A."/>
            <person name="Sanders M.J."/>
            <person name="van Tonder A."/>
            <person name="Ginger M.L."/>
            <person name="Field M.C."/>
            <person name="Barry J.D."/>
            <person name="Hertz-Fowler C."/>
            <person name="Berriman M."/>
        </authorList>
    </citation>
    <scope>NUCLEOTIDE SEQUENCE</scope>
    <source>
        <strain evidence="2 3">Y486</strain>
    </source>
</reference>
<organism evidence="2 3">
    <name type="scientific">Trypanosoma vivax (strain Y486)</name>
    <dbReference type="NCBI Taxonomy" id="1055687"/>
    <lineage>
        <taxon>Eukaryota</taxon>
        <taxon>Discoba</taxon>
        <taxon>Euglenozoa</taxon>
        <taxon>Kinetoplastea</taxon>
        <taxon>Metakinetoplastina</taxon>
        <taxon>Trypanosomatida</taxon>
        <taxon>Trypanosomatidae</taxon>
        <taxon>Trypanosoma</taxon>
        <taxon>Duttonella</taxon>
    </lineage>
</organism>
<keyword evidence="3" id="KW-1185">Reference proteome</keyword>
<name>F9WVW1_TRYVY</name>
<keyword evidence="1" id="KW-0732">Signal</keyword>
<evidence type="ECO:0000313" key="3">
    <source>
        <dbReference type="Proteomes" id="UP000009027"/>
    </source>
</evidence>
<dbReference type="Proteomes" id="UP000009027">
    <property type="component" value="Unassembled WGS sequence"/>
</dbReference>
<dbReference type="AlphaFoldDB" id="F9WVW1"/>
<protein>
    <submittedName>
        <fullName evidence="2">Uncharacterized protein</fullName>
    </submittedName>
</protein>
<sequence length="250" mass="28121">MLVTALLVFVLPTSLRCVGASGVKCHQYSTKNLSDDDKCVAKDILWGWLNVTNKCNVRALEVLKNVTELRKRGKEVETEADKVIAEYKDLLGAVGIRAEGYVTFNIKKAFEKAQNAIAQVKKSYTNASTAEQAANNSKEGVFNSFDAIIRASRVVSGYSCSTAVNYTGTKEVLEMNKTESCNDTAKYNVSARLSSYAEQLDEAKNLTEWKEGLVNLFDQQRRYIKTDSYKGSRWAINKKTYKKWCRLFEI</sequence>
<dbReference type="VEuPathDB" id="TriTrypDB:TvY486_0004538"/>
<proteinExistence type="predicted"/>
<evidence type="ECO:0000313" key="2">
    <source>
        <dbReference type="EMBL" id="CCD21723.1"/>
    </source>
</evidence>
<gene>
    <name evidence="2" type="ORF">TvY486_0004538</name>
</gene>
<feature type="signal peptide" evidence="1">
    <location>
        <begin position="1"/>
        <end position="20"/>
    </location>
</feature>